<dbReference type="SUPFAM" id="SSF160696">
    <property type="entry name" value="BTG domain-like"/>
    <property type="match status" value="1"/>
</dbReference>
<sequence length="203" mass="23008">MKDEISAAVVFITKIVRKSKHLNSEDVTAFSEQLARVLMSRFRNHWYEDKPSKGQGYRCIRISIDEPRDSVLVKAAEASGVTYNSLNLPVEMTLWVDPREVTCRFGEMGTCCTIASFTSTDSSDEESVVVDTNGNNGNVRIPSPNTLLEQQEGKLRNQKRQNNYNNDLYNSSQYSSSYASPRLRRQNPDPFRWVNNGTVAVRS</sequence>
<dbReference type="InterPro" id="IPR002087">
    <property type="entry name" value="Anti_prolifrtn"/>
</dbReference>
<evidence type="ECO:0000256" key="1">
    <source>
        <dbReference type="ARBA" id="ARBA00007989"/>
    </source>
</evidence>
<dbReference type="PANTHER" id="PTHR22978">
    <property type="entry name" value="B-CELL TRANSLOCATION GENE"/>
    <property type="match status" value="1"/>
</dbReference>
<feature type="domain" description="Anti-proliferative protein" evidence="3">
    <location>
        <begin position="1"/>
        <end position="108"/>
    </location>
</feature>
<dbReference type="Pfam" id="PF07742">
    <property type="entry name" value="BTG"/>
    <property type="match status" value="1"/>
</dbReference>
<feature type="compositionally biased region" description="Low complexity" evidence="2">
    <location>
        <begin position="129"/>
        <end position="139"/>
    </location>
</feature>
<evidence type="ECO:0000259" key="3">
    <source>
        <dbReference type="SMART" id="SM00099"/>
    </source>
</evidence>
<feature type="region of interest" description="Disordered" evidence="2">
    <location>
        <begin position="156"/>
        <end position="190"/>
    </location>
</feature>
<dbReference type="GO" id="GO:0005737">
    <property type="term" value="C:cytoplasm"/>
    <property type="evidence" value="ECO:0007669"/>
    <property type="project" value="TreeGrafter"/>
</dbReference>
<accession>A0A2G8KCN0</accession>
<dbReference type="PRINTS" id="PR00310">
    <property type="entry name" value="ANTIPRLFBTG1"/>
</dbReference>
<name>A0A2G8KCN0_STIJA</name>
<dbReference type="PANTHER" id="PTHR22978:SF44">
    <property type="entry name" value="PROTEIN BTG3-LIKE PROTEIN"/>
    <property type="match status" value="1"/>
</dbReference>
<gene>
    <name evidence="4" type="ORF">BSL78_17373</name>
</gene>
<keyword evidence="5" id="KW-1185">Reference proteome</keyword>
<comment type="similarity">
    <text evidence="1">Belongs to the BTG family.</text>
</comment>
<evidence type="ECO:0000256" key="2">
    <source>
        <dbReference type="SAM" id="MobiDB-lite"/>
    </source>
</evidence>
<dbReference type="Proteomes" id="UP000230750">
    <property type="component" value="Unassembled WGS sequence"/>
</dbReference>
<dbReference type="EMBL" id="MRZV01000688">
    <property type="protein sequence ID" value="PIK45768.1"/>
    <property type="molecule type" value="Genomic_DNA"/>
</dbReference>
<dbReference type="GO" id="GO:0005634">
    <property type="term" value="C:nucleus"/>
    <property type="evidence" value="ECO:0007669"/>
    <property type="project" value="TreeGrafter"/>
</dbReference>
<comment type="caution">
    <text evidence="4">The sequence shown here is derived from an EMBL/GenBank/DDBJ whole genome shotgun (WGS) entry which is preliminary data.</text>
</comment>
<dbReference type="OrthoDB" id="19928at2759"/>
<dbReference type="SMART" id="SM00099">
    <property type="entry name" value="btg1"/>
    <property type="match status" value="1"/>
</dbReference>
<dbReference type="STRING" id="307972.A0A2G8KCN0"/>
<dbReference type="FunFam" id="3.90.640.90:FF:000002">
    <property type="entry name" value="BTG anti-proliferation factor 4"/>
    <property type="match status" value="1"/>
</dbReference>
<dbReference type="Gene3D" id="3.90.640.90">
    <property type="entry name" value="Anti-proliferative protein, N-terminal domain"/>
    <property type="match status" value="1"/>
</dbReference>
<feature type="region of interest" description="Disordered" evidence="2">
    <location>
        <begin position="123"/>
        <end position="144"/>
    </location>
</feature>
<feature type="compositionally biased region" description="Low complexity" evidence="2">
    <location>
        <begin position="162"/>
        <end position="180"/>
    </location>
</feature>
<evidence type="ECO:0000313" key="5">
    <source>
        <dbReference type="Proteomes" id="UP000230750"/>
    </source>
</evidence>
<dbReference type="InterPro" id="IPR036054">
    <property type="entry name" value="BTG-like_sf"/>
</dbReference>
<protein>
    <submittedName>
        <fullName evidence="4">Putative maternal B9.15 protein-like</fullName>
    </submittedName>
</protein>
<proteinExistence type="inferred from homology"/>
<reference evidence="4 5" key="1">
    <citation type="journal article" date="2017" name="PLoS Biol.">
        <title>The sea cucumber genome provides insights into morphological evolution and visceral regeneration.</title>
        <authorList>
            <person name="Zhang X."/>
            <person name="Sun L."/>
            <person name="Yuan J."/>
            <person name="Sun Y."/>
            <person name="Gao Y."/>
            <person name="Zhang L."/>
            <person name="Li S."/>
            <person name="Dai H."/>
            <person name="Hamel J.F."/>
            <person name="Liu C."/>
            <person name="Yu Y."/>
            <person name="Liu S."/>
            <person name="Lin W."/>
            <person name="Guo K."/>
            <person name="Jin S."/>
            <person name="Xu P."/>
            <person name="Storey K.B."/>
            <person name="Huan P."/>
            <person name="Zhang T."/>
            <person name="Zhou Y."/>
            <person name="Zhang J."/>
            <person name="Lin C."/>
            <person name="Li X."/>
            <person name="Xing L."/>
            <person name="Huo D."/>
            <person name="Sun M."/>
            <person name="Wang L."/>
            <person name="Mercier A."/>
            <person name="Li F."/>
            <person name="Yang H."/>
            <person name="Xiang J."/>
        </authorList>
    </citation>
    <scope>NUCLEOTIDE SEQUENCE [LARGE SCALE GENOMIC DNA]</scope>
    <source>
        <strain evidence="4">Shaxun</strain>
        <tissue evidence="4">Muscle</tissue>
    </source>
</reference>
<organism evidence="4 5">
    <name type="scientific">Stichopus japonicus</name>
    <name type="common">Sea cucumber</name>
    <dbReference type="NCBI Taxonomy" id="307972"/>
    <lineage>
        <taxon>Eukaryota</taxon>
        <taxon>Metazoa</taxon>
        <taxon>Echinodermata</taxon>
        <taxon>Eleutherozoa</taxon>
        <taxon>Echinozoa</taxon>
        <taxon>Holothuroidea</taxon>
        <taxon>Aspidochirotacea</taxon>
        <taxon>Aspidochirotida</taxon>
        <taxon>Stichopodidae</taxon>
        <taxon>Apostichopus</taxon>
    </lineage>
</organism>
<dbReference type="InterPro" id="IPR033332">
    <property type="entry name" value="BTG"/>
</dbReference>
<dbReference type="AlphaFoldDB" id="A0A2G8KCN0"/>
<evidence type="ECO:0000313" key="4">
    <source>
        <dbReference type="EMBL" id="PIK45768.1"/>
    </source>
</evidence>